<dbReference type="InterPro" id="IPR052527">
    <property type="entry name" value="Metal_cation-efflux_comp"/>
</dbReference>
<organism evidence="6 7">
    <name type="scientific">Tumebacillus lipolyticus</name>
    <dbReference type="NCBI Taxonomy" id="1280370"/>
    <lineage>
        <taxon>Bacteria</taxon>
        <taxon>Bacillati</taxon>
        <taxon>Bacillota</taxon>
        <taxon>Bacilli</taxon>
        <taxon>Bacillales</taxon>
        <taxon>Alicyclobacillaceae</taxon>
        <taxon>Tumebacillus</taxon>
    </lineage>
</organism>
<proteinExistence type="predicted"/>
<feature type="transmembrane region" description="Helical" evidence="5">
    <location>
        <begin position="123"/>
        <end position="149"/>
    </location>
</feature>
<comment type="subcellular location">
    <subcellularLocation>
        <location evidence="1">Membrane</location>
        <topology evidence="1">Multi-pass membrane protein</topology>
    </subcellularLocation>
</comment>
<keyword evidence="6" id="KW-0489">Methyltransferase</keyword>
<dbReference type="Proteomes" id="UP001597343">
    <property type="component" value="Unassembled WGS sequence"/>
</dbReference>
<sequence>MVTWFALLFAFVLFQRLLELVIARRNGAHIESLGGFEVGKDHYRYIVLLHIAFLCSFLFEVLARHQEGMVPQLAPLTLFVLAQGLRLWVLRTLGKFWNTRIYILPGSEPVTRGPYRFMRHPNYLVVAVELFTLPLCFGAWITAIVFSLLNGVMLAVRIRAEENALIAGTAYAEKMSDRKRFFPLLRK</sequence>
<dbReference type="Pfam" id="PF04140">
    <property type="entry name" value="ICMT"/>
    <property type="match status" value="1"/>
</dbReference>
<name>A0ABW4ZUC6_9BACL</name>
<dbReference type="RefSeq" id="WP_386044928.1">
    <property type="nucleotide sequence ID" value="NZ_JBHUIO010000005.1"/>
</dbReference>
<keyword evidence="3 5" id="KW-1133">Transmembrane helix</keyword>
<evidence type="ECO:0000313" key="6">
    <source>
        <dbReference type="EMBL" id="MFD2169628.1"/>
    </source>
</evidence>
<evidence type="ECO:0000256" key="1">
    <source>
        <dbReference type="ARBA" id="ARBA00004141"/>
    </source>
</evidence>
<evidence type="ECO:0000256" key="3">
    <source>
        <dbReference type="ARBA" id="ARBA00022989"/>
    </source>
</evidence>
<protein>
    <submittedName>
        <fullName evidence="6">Isoprenylcysteine carboxyl methyltransferase family protein</fullName>
    </submittedName>
</protein>
<keyword evidence="7" id="KW-1185">Reference proteome</keyword>
<feature type="transmembrane region" description="Helical" evidence="5">
    <location>
        <begin position="43"/>
        <end position="63"/>
    </location>
</feature>
<reference evidence="7" key="1">
    <citation type="journal article" date="2019" name="Int. J. Syst. Evol. Microbiol.">
        <title>The Global Catalogue of Microorganisms (GCM) 10K type strain sequencing project: providing services to taxonomists for standard genome sequencing and annotation.</title>
        <authorList>
            <consortium name="The Broad Institute Genomics Platform"/>
            <consortium name="The Broad Institute Genome Sequencing Center for Infectious Disease"/>
            <person name="Wu L."/>
            <person name="Ma J."/>
        </authorList>
    </citation>
    <scope>NUCLEOTIDE SEQUENCE [LARGE SCALE GENOMIC DNA]</scope>
    <source>
        <strain evidence="7">CGMCC 1.13574</strain>
    </source>
</reference>
<comment type="caution">
    <text evidence="6">The sequence shown here is derived from an EMBL/GenBank/DDBJ whole genome shotgun (WGS) entry which is preliminary data.</text>
</comment>
<evidence type="ECO:0000256" key="4">
    <source>
        <dbReference type="ARBA" id="ARBA00023136"/>
    </source>
</evidence>
<dbReference type="InterPro" id="IPR007269">
    <property type="entry name" value="ICMT_MeTrfase"/>
</dbReference>
<evidence type="ECO:0000256" key="2">
    <source>
        <dbReference type="ARBA" id="ARBA00022692"/>
    </source>
</evidence>
<dbReference type="EMBL" id="JBHUIO010000005">
    <property type="protein sequence ID" value="MFD2169628.1"/>
    <property type="molecule type" value="Genomic_DNA"/>
</dbReference>
<gene>
    <name evidence="6" type="ORF">ACFSOY_06430</name>
</gene>
<dbReference type="PANTHER" id="PTHR43847:SF1">
    <property type="entry name" value="BLL3993 PROTEIN"/>
    <property type="match status" value="1"/>
</dbReference>
<dbReference type="Gene3D" id="1.20.120.1630">
    <property type="match status" value="1"/>
</dbReference>
<evidence type="ECO:0000256" key="5">
    <source>
        <dbReference type="SAM" id="Phobius"/>
    </source>
</evidence>
<keyword evidence="6" id="KW-0808">Transferase</keyword>
<accession>A0ABW4ZUC6</accession>
<keyword evidence="4 5" id="KW-0472">Membrane</keyword>
<evidence type="ECO:0000313" key="7">
    <source>
        <dbReference type="Proteomes" id="UP001597343"/>
    </source>
</evidence>
<feature type="transmembrane region" description="Helical" evidence="5">
    <location>
        <begin position="70"/>
        <end position="89"/>
    </location>
</feature>
<dbReference type="PANTHER" id="PTHR43847">
    <property type="entry name" value="BLL3993 PROTEIN"/>
    <property type="match status" value="1"/>
</dbReference>
<keyword evidence="2 5" id="KW-0812">Transmembrane</keyword>
<dbReference type="GO" id="GO:0032259">
    <property type="term" value="P:methylation"/>
    <property type="evidence" value="ECO:0007669"/>
    <property type="project" value="UniProtKB-KW"/>
</dbReference>
<dbReference type="GO" id="GO:0008168">
    <property type="term" value="F:methyltransferase activity"/>
    <property type="evidence" value="ECO:0007669"/>
    <property type="project" value="UniProtKB-KW"/>
</dbReference>